<evidence type="ECO:0000256" key="2">
    <source>
        <dbReference type="SAM" id="SignalP"/>
    </source>
</evidence>
<keyword evidence="2" id="KW-0732">Signal</keyword>
<reference evidence="3" key="1">
    <citation type="journal article" date="2024" name="Gigascience">
        <title>Chromosome-level genome of the poultry shaft louse Menopon gallinae provides insight into the host-switching and adaptive evolution of parasitic lice.</title>
        <authorList>
            <person name="Xu Y."/>
            <person name="Ma L."/>
            <person name="Liu S."/>
            <person name="Liang Y."/>
            <person name="Liu Q."/>
            <person name="He Z."/>
            <person name="Tian L."/>
            <person name="Duan Y."/>
            <person name="Cai W."/>
            <person name="Li H."/>
            <person name="Song F."/>
        </authorList>
    </citation>
    <scope>NUCLEOTIDE SEQUENCE</scope>
    <source>
        <strain evidence="3">Cailab_2023a</strain>
    </source>
</reference>
<feature type="region of interest" description="Disordered" evidence="1">
    <location>
        <begin position="161"/>
        <end position="182"/>
    </location>
</feature>
<feature type="signal peptide" evidence="2">
    <location>
        <begin position="1"/>
        <end position="20"/>
    </location>
</feature>
<evidence type="ECO:0000256" key="1">
    <source>
        <dbReference type="SAM" id="MobiDB-lite"/>
    </source>
</evidence>
<feature type="compositionally biased region" description="Basic and acidic residues" evidence="1">
    <location>
        <begin position="35"/>
        <end position="46"/>
    </location>
</feature>
<evidence type="ECO:0000313" key="3">
    <source>
        <dbReference type="EMBL" id="KAL0276424.1"/>
    </source>
</evidence>
<sequence>MASNINLIVILMLAFYASNGSLLLIRQGQGCLPGHEDDHAERDHYRQSRVSKRSVDPEEEDEMAGSVGWIGNPVGGDPVPVGFRRRLRNDPVRHRVPWRKRNQPEVHAGGGTEHHPPKTPSELLTQRLTSQFVFRSPRGHRQYDVPQIGEYHSSRFVVRHHRRHRPYEEDFPDRKSPPPPIN</sequence>
<feature type="region of interest" description="Disordered" evidence="1">
    <location>
        <begin position="35"/>
        <end position="71"/>
    </location>
</feature>
<feature type="compositionally biased region" description="Basic and acidic residues" evidence="1">
    <location>
        <begin position="166"/>
        <end position="176"/>
    </location>
</feature>
<name>A0AAW2I2M0_9NEOP</name>
<accession>A0AAW2I2M0</accession>
<dbReference type="AlphaFoldDB" id="A0AAW2I2M0"/>
<dbReference type="EMBL" id="JARGDH010000002">
    <property type="protein sequence ID" value="KAL0276424.1"/>
    <property type="molecule type" value="Genomic_DNA"/>
</dbReference>
<gene>
    <name evidence="3" type="ORF">PYX00_004005</name>
</gene>
<proteinExistence type="predicted"/>
<organism evidence="3">
    <name type="scientific">Menopon gallinae</name>
    <name type="common">poultry shaft louse</name>
    <dbReference type="NCBI Taxonomy" id="328185"/>
    <lineage>
        <taxon>Eukaryota</taxon>
        <taxon>Metazoa</taxon>
        <taxon>Ecdysozoa</taxon>
        <taxon>Arthropoda</taxon>
        <taxon>Hexapoda</taxon>
        <taxon>Insecta</taxon>
        <taxon>Pterygota</taxon>
        <taxon>Neoptera</taxon>
        <taxon>Paraneoptera</taxon>
        <taxon>Psocodea</taxon>
        <taxon>Troctomorpha</taxon>
        <taxon>Phthiraptera</taxon>
        <taxon>Amblycera</taxon>
        <taxon>Menoponidae</taxon>
        <taxon>Menopon</taxon>
    </lineage>
</organism>
<feature type="region of interest" description="Disordered" evidence="1">
    <location>
        <begin position="99"/>
        <end position="120"/>
    </location>
</feature>
<comment type="caution">
    <text evidence="3">The sequence shown here is derived from an EMBL/GenBank/DDBJ whole genome shotgun (WGS) entry which is preliminary data.</text>
</comment>
<protein>
    <submittedName>
        <fullName evidence="3">Uncharacterized protein</fullName>
    </submittedName>
</protein>
<feature type="chain" id="PRO_5043441753" evidence="2">
    <location>
        <begin position="21"/>
        <end position="182"/>
    </location>
</feature>